<evidence type="ECO:0000313" key="2">
    <source>
        <dbReference type="Proteomes" id="UP000755585"/>
    </source>
</evidence>
<comment type="caution">
    <text evidence="1">The sequence shown here is derived from an EMBL/GenBank/DDBJ whole genome shotgun (WGS) entry which is preliminary data.</text>
</comment>
<gene>
    <name evidence="1" type="ORF">JOF29_005787</name>
</gene>
<reference evidence="1 2" key="1">
    <citation type="submission" date="2021-03" db="EMBL/GenBank/DDBJ databases">
        <title>Sequencing the genomes of 1000 actinobacteria strains.</title>
        <authorList>
            <person name="Klenk H.-P."/>
        </authorList>
    </citation>
    <scope>NUCLEOTIDE SEQUENCE [LARGE SCALE GENOMIC DNA]</scope>
    <source>
        <strain evidence="1 2">DSM 18824</strain>
    </source>
</reference>
<dbReference type="EMBL" id="JAGINT010000002">
    <property type="protein sequence ID" value="MBP2354677.1"/>
    <property type="molecule type" value="Genomic_DNA"/>
</dbReference>
<protein>
    <submittedName>
        <fullName evidence="1">Uncharacterized protein</fullName>
    </submittedName>
</protein>
<proteinExistence type="predicted"/>
<name>A0ABS4USS1_9ACTN</name>
<dbReference type="RefSeq" id="WP_209697450.1">
    <property type="nucleotide sequence ID" value="NZ_BAAAVU010000008.1"/>
</dbReference>
<evidence type="ECO:0000313" key="1">
    <source>
        <dbReference type="EMBL" id="MBP2354677.1"/>
    </source>
</evidence>
<keyword evidence="2" id="KW-1185">Reference proteome</keyword>
<sequence>MTGDRTLRLNVVYCAVEAVTLMAFARPSADLTELPAAAVARAGLGVLACSAHTSPT</sequence>
<organism evidence="1 2">
    <name type="scientific">Kribbella aluminosa</name>
    <dbReference type="NCBI Taxonomy" id="416017"/>
    <lineage>
        <taxon>Bacteria</taxon>
        <taxon>Bacillati</taxon>
        <taxon>Actinomycetota</taxon>
        <taxon>Actinomycetes</taxon>
        <taxon>Propionibacteriales</taxon>
        <taxon>Kribbellaceae</taxon>
        <taxon>Kribbella</taxon>
    </lineage>
</organism>
<dbReference type="Proteomes" id="UP000755585">
    <property type="component" value="Unassembled WGS sequence"/>
</dbReference>
<accession>A0ABS4USS1</accession>